<feature type="compositionally biased region" description="Polar residues" evidence="1">
    <location>
        <begin position="878"/>
        <end position="887"/>
    </location>
</feature>
<evidence type="ECO:0000313" key="3">
    <source>
        <dbReference type="EnsemblMetazoa" id="HelroP166112"/>
    </source>
</evidence>
<dbReference type="RefSeq" id="XP_009031383.1">
    <property type="nucleotide sequence ID" value="XM_009033135.1"/>
</dbReference>
<dbReference type="EMBL" id="KB097753">
    <property type="protein sequence ID" value="ESN90446.1"/>
    <property type="molecule type" value="Genomic_DNA"/>
</dbReference>
<evidence type="ECO:0000313" key="4">
    <source>
        <dbReference type="Proteomes" id="UP000015101"/>
    </source>
</evidence>
<feature type="region of interest" description="Disordered" evidence="1">
    <location>
        <begin position="970"/>
        <end position="989"/>
    </location>
</feature>
<evidence type="ECO:0000256" key="1">
    <source>
        <dbReference type="SAM" id="MobiDB-lite"/>
    </source>
</evidence>
<dbReference type="GeneID" id="20201374"/>
<proteinExistence type="predicted"/>
<dbReference type="EMBL" id="AMQM01002259">
    <property type="status" value="NOT_ANNOTATED_CDS"/>
    <property type="molecule type" value="Genomic_DNA"/>
</dbReference>
<protein>
    <submittedName>
        <fullName evidence="2 3">Uncharacterized protein</fullName>
    </submittedName>
</protein>
<feature type="compositionally biased region" description="Basic residues" evidence="1">
    <location>
        <begin position="904"/>
        <end position="913"/>
    </location>
</feature>
<gene>
    <name evidence="3" type="primary">20201374</name>
    <name evidence="2" type="ORF">HELRODRAFT_166112</name>
</gene>
<sequence length="1708" mass="197057">MQLKYFYFLQDANVANFTKDIMASSAVTEASRKIAPFRFVKESNKNKNFNKNINNWLVKDTRTDKNDNNCNKINFNDGPPKKKVFIETSELKTAAPSHSSNDNSDKKFVDSCKFSFGEQSKNNYKNISTSQKLEKSEDVEKNEERKFKIVRRVSEEELADGRSVFQSLNVQSGNIDEPSGMMETQSLIFSNTSRQKNNQLPVLNSNQMSPKIINKTNALSVENIKTFQFKFGKNKTINDKQLMNGFKSIAVTKMNNKISTNRNIDNPQASCPRPVSVHGQILNENNLENESNSLQFMYFAGNKLTNFSHHFLNNNKNNSDVQIENNLEIKTSDTEMKVIEKDEEHENLQTCVIGVQDSAKKKISIRKQKYPFIEKLFEHNRQRNRQNLNLSNSKNSKPKFLVVKPSRRDHKKADLNRENFTNNAYPGGDVDDCGDSKCIISNQKHKPVSKNKINHQLDYKNKIRDKTSGWSLQAGSTDAVVAVKPMNVKSSTCTLSNGDNPSMQKNCFNEGNFENNAKNFTTIQSKLTKSKSLKMNSNEDFEMINKNTNLEHKLKRADMKRMNKFISSQKNNETISMGDRHIEEVKYEPKYCAISSLCEPVPNFNSVGTITKISPETLFVKKLTAKPIVFEKCTFNHYDAAVNRQIVICAAVFTDYGKNLLLKNISNLSLISDFMHRVKSATTRRYACTSLNLPLSPKLVMFPKLPKKLPKPEIYLMNNLNKLSDENYCQHHFEVVQTLGKESNVSLKALKHNDSQLLDEADEQVCKMFDLKSDRESTVSSEFVIEVNNLDDSISCRENKQQFSMEEMEILNNFLKEIALKSPSILAAKEASNIFAYAKEELRKLEKKFENKLKPSVTPLKNEKNKFSLETIDESKFATSKETTGSKINHEDKQSNPRSLQGRSSKKSIKRAAKSPTYHDNLTYISDRLKKLKLLKNKNKHKERSIHDVNIEDGEETELNIDGNDKKIQAKESKTANIRSKSTNSKRNISNDMKSMKKSFDLIKETKNVTHDSETDDDAGNENSNHQYNSNNDGCDKTGSSRYSDHKMNKNRNALTRSISHQNSQALLKINKISAIDKLIEKCLRKENSDDNEEVLVNNHSVNSTQAQMKSDVLEPVKLYSKLSTEQQLKTRDYGAKEIKPFIFNPIKTQTKNQRSTILDSQNYGSSLNASAQNAKERDLSKTVMQMMQTAPDDQAAQIYNLHQRRKCYVKNETSSVQTVANSTTFNEVNQTRADVNQSNLNNLDGKRFSRNVDLSDLLSSGLNDDNYKTYIQNKNEYNTNIYKNTKSNIFYFDDNENANEKTEMDSNNYNNSAIETGDESDYDLGNFYYTKEEKKLINYIMNSDHVEDEDNGIVYGLKNFKIINQNKNKSFDHLQPKNVFDQKTEPTNFKYVMCLTPPLNHGDFICNFQDNLPNMTNNNTYSDKTNNTFLGLHLEGCNNFDIHKKNFVDDGNPWKEYMELLKIIQCKEVKKKHFEGVMDIIKKAKCMEVIEKLDSELNKQSLDQMLKRSHEFQYYQPYGFQELNQQHHRHQKSKSNFQQQLFKIQDHQCKSHHETTEHKKNLDEILLKQFQVHSTRNKSLQTFFDCQNNCLEPLFEQFEPKFVWENTSTNMFDLQKLHQQNNIKQVENIKNDLHHQQKLYKFEQFKQPPNCHNSFETSLLSTATTKRTTTYMTTSSSENHNEESHSVFEIKPNSFRLKNIIARMFTN</sequence>
<reference evidence="4" key="1">
    <citation type="submission" date="2012-12" db="EMBL/GenBank/DDBJ databases">
        <authorList>
            <person name="Hellsten U."/>
            <person name="Grimwood J."/>
            <person name="Chapman J.A."/>
            <person name="Shapiro H."/>
            <person name="Aerts A."/>
            <person name="Otillar R.P."/>
            <person name="Terry A.Y."/>
            <person name="Boore J.L."/>
            <person name="Simakov O."/>
            <person name="Marletaz F."/>
            <person name="Cho S.-J."/>
            <person name="Edsinger-Gonzales E."/>
            <person name="Havlak P."/>
            <person name="Kuo D.-H."/>
            <person name="Larsson T."/>
            <person name="Lv J."/>
            <person name="Arendt D."/>
            <person name="Savage R."/>
            <person name="Osoegawa K."/>
            <person name="de Jong P."/>
            <person name="Lindberg D.R."/>
            <person name="Seaver E.C."/>
            <person name="Weisblat D.A."/>
            <person name="Putnam N.H."/>
            <person name="Grigoriev I.V."/>
            <person name="Rokhsar D.S."/>
        </authorList>
    </citation>
    <scope>NUCLEOTIDE SEQUENCE</scope>
</reference>
<dbReference type="InParanoid" id="T1EXS4"/>
<organism evidence="3 4">
    <name type="scientific">Helobdella robusta</name>
    <name type="common">Californian leech</name>
    <dbReference type="NCBI Taxonomy" id="6412"/>
    <lineage>
        <taxon>Eukaryota</taxon>
        <taxon>Metazoa</taxon>
        <taxon>Spiralia</taxon>
        <taxon>Lophotrochozoa</taxon>
        <taxon>Annelida</taxon>
        <taxon>Clitellata</taxon>
        <taxon>Hirudinea</taxon>
        <taxon>Rhynchobdellida</taxon>
        <taxon>Glossiphoniidae</taxon>
        <taxon>Helobdella</taxon>
    </lineage>
</organism>
<reference evidence="2 4" key="2">
    <citation type="journal article" date="2013" name="Nature">
        <title>Insights into bilaterian evolution from three spiralian genomes.</title>
        <authorList>
            <person name="Simakov O."/>
            <person name="Marletaz F."/>
            <person name="Cho S.J."/>
            <person name="Edsinger-Gonzales E."/>
            <person name="Havlak P."/>
            <person name="Hellsten U."/>
            <person name="Kuo D.H."/>
            <person name="Larsson T."/>
            <person name="Lv J."/>
            <person name="Arendt D."/>
            <person name="Savage R."/>
            <person name="Osoegawa K."/>
            <person name="de Jong P."/>
            <person name="Grimwood J."/>
            <person name="Chapman J.A."/>
            <person name="Shapiro H."/>
            <person name="Aerts A."/>
            <person name="Otillar R.P."/>
            <person name="Terry A.Y."/>
            <person name="Boore J.L."/>
            <person name="Grigoriev I.V."/>
            <person name="Lindberg D.R."/>
            <person name="Seaver E.C."/>
            <person name="Weisblat D.A."/>
            <person name="Putnam N.H."/>
            <person name="Rokhsar D.S."/>
        </authorList>
    </citation>
    <scope>NUCLEOTIDE SEQUENCE</scope>
</reference>
<accession>T1EXS4</accession>
<dbReference type="Proteomes" id="UP000015101">
    <property type="component" value="Unassembled WGS sequence"/>
</dbReference>
<reference evidence="3" key="3">
    <citation type="submission" date="2015-06" db="UniProtKB">
        <authorList>
            <consortium name="EnsemblMetazoa"/>
        </authorList>
    </citation>
    <scope>IDENTIFICATION</scope>
</reference>
<feature type="region of interest" description="Disordered" evidence="1">
    <location>
        <begin position="1008"/>
        <end position="1047"/>
    </location>
</feature>
<keyword evidence="4" id="KW-1185">Reference proteome</keyword>
<dbReference type="CTD" id="20201374"/>
<dbReference type="HOGENOM" id="CLU_240670_0_0_1"/>
<dbReference type="EnsemblMetazoa" id="HelroT166112">
    <property type="protein sequence ID" value="HelroP166112"/>
    <property type="gene ID" value="HelroG166112"/>
</dbReference>
<feature type="compositionally biased region" description="Polar residues" evidence="1">
    <location>
        <begin position="975"/>
        <end position="989"/>
    </location>
</feature>
<name>T1EXS4_HELRO</name>
<dbReference type="KEGG" id="hro:HELRODRAFT_166112"/>
<feature type="region of interest" description="Disordered" evidence="1">
    <location>
        <begin position="878"/>
        <end position="915"/>
    </location>
</feature>
<evidence type="ECO:0000313" key="2">
    <source>
        <dbReference type="EMBL" id="ESN90446.1"/>
    </source>
</evidence>
<feature type="compositionally biased region" description="Low complexity" evidence="1">
    <location>
        <begin position="1021"/>
        <end position="1032"/>
    </location>
</feature>